<evidence type="ECO:0000313" key="1">
    <source>
        <dbReference type="EMBL" id="KAI6660123.1"/>
    </source>
</evidence>
<proteinExistence type="predicted"/>
<dbReference type="EMBL" id="JAKMXF010000042">
    <property type="protein sequence ID" value="KAI6660123.1"/>
    <property type="molecule type" value="Genomic_DNA"/>
</dbReference>
<dbReference type="Proteomes" id="UP001165289">
    <property type="component" value="Unassembled WGS sequence"/>
</dbReference>
<organism evidence="1 2">
    <name type="scientific">Oopsacas minuta</name>
    <dbReference type="NCBI Taxonomy" id="111878"/>
    <lineage>
        <taxon>Eukaryota</taxon>
        <taxon>Metazoa</taxon>
        <taxon>Porifera</taxon>
        <taxon>Hexactinellida</taxon>
        <taxon>Hexasterophora</taxon>
        <taxon>Lyssacinosida</taxon>
        <taxon>Leucopsacidae</taxon>
        <taxon>Oopsacas</taxon>
    </lineage>
</organism>
<name>A0AAV7KG86_9METZ</name>
<dbReference type="AlphaFoldDB" id="A0AAV7KG86"/>
<comment type="caution">
    <text evidence="1">The sequence shown here is derived from an EMBL/GenBank/DDBJ whole genome shotgun (WGS) entry which is preliminary data.</text>
</comment>
<keyword evidence="2" id="KW-1185">Reference proteome</keyword>
<accession>A0AAV7KG86</accession>
<sequence>MLNTYSLDMMMKYLHGYTGTVNAHGILEFQYNLIRYVDGAFEYNVTTAPTTWNVIPNLETEYSQQQNESVSGDAWVLWIRAIDIFDHELIDYIVIYTEFSSPMITDLGLKVDNRVTQFVQKSKDITDLIISFKAIDLESGIKSVYWDIEYENQTIIATDTVTVDMLSVEECSQLESTICYCTTAHLCFQRLYDITPNPVKFNITELPHLDAFILKVVVTNYANLTNTDSRTIIIDESPPIAALLYYYNIYKYVTRLQDCNANRVLGK</sequence>
<evidence type="ECO:0000313" key="2">
    <source>
        <dbReference type="Proteomes" id="UP001165289"/>
    </source>
</evidence>
<reference evidence="1 2" key="1">
    <citation type="journal article" date="2023" name="BMC Biol.">
        <title>The compact genome of the sponge Oopsacas minuta (Hexactinellida) is lacking key metazoan core genes.</title>
        <authorList>
            <person name="Santini S."/>
            <person name="Schenkelaars Q."/>
            <person name="Jourda C."/>
            <person name="Duchesne M."/>
            <person name="Belahbib H."/>
            <person name="Rocher C."/>
            <person name="Selva M."/>
            <person name="Riesgo A."/>
            <person name="Vervoort M."/>
            <person name="Leys S.P."/>
            <person name="Kodjabachian L."/>
            <person name="Le Bivic A."/>
            <person name="Borchiellini C."/>
            <person name="Claverie J.M."/>
            <person name="Renard E."/>
        </authorList>
    </citation>
    <scope>NUCLEOTIDE SEQUENCE [LARGE SCALE GENOMIC DNA]</scope>
    <source>
        <strain evidence="1">SPO-2</strain>
    </source>
</reference>
<protein>
    <submittedName>
        <fullName evidence="1">Uncharacterized protein</fullName>
    </submittedName>
</protein>
<gene>
    <name evidence="1" type="ORF">LOD99_10567</name>
</gene>